<dbReference type="InterPro" id="IPR037151">
    <property type="entry name" value="AlkB-like_sf"/>
</dbReference>
<accession>A0ABR2W9W8</accession>
<dbReference type="Proteomes" id="UP001479436">
    <property type="component" value="Unassembled WGS sequence"/>
</dbReference>
<dbReference type="PANTHER" id="PTHR31573">
    <property type="entry name" value="ALPHA-KETOGLUTARATE-DEPENDENT DIOXYGENASE ALKB HOMOLOG 2"/>
    <property type="match status" value="1"/>
</dbReference>
<reference evidence="2 3" key="1">
    <citation type="submission" date="2023-04" db="EMBL/GenBank/DDBJ databases">
        <title>Genome of Basidiobolus ranarum AG-B5.</title>
        <authorList>
            <person name="Stajich J.E."/>
            <person name="Carter-House D."/>
            <person name="Gryganskyi A."/>
        </authorList>
    </citation>
    <scope>NUCLEOTIDE SEQUENCE [LARGE SCALE GENOMIC DNA]</scope>
    <source>
        <strain evidence="2 3">AG-B5</strain>
    </source>
</reference>
<name>A0ABR2W9W8_9FUNG</name>
<comment type="caution">
    <text evidence="2">The sequence shown here is derived from an EMBL/GenBank/DDBJ whole genome shotgun (WGS) entry which is preliminary data.</text>
</comment>
<organism evidence="2 3">
    <name type="scientific">Basidiobolus ranarum</name>
    <dbReference type="NCBI Taxonomy" id="34480"/>
    <lineage>
        <taxon>Eukaryota</taxon>
        <taxon>Fungi</taxon>
        <taxon>Fungi incertae sedis</taxon>
        <taxon>Zoopagomycota</taxon>
        <taxon>Entomophthoromycotina</taxon>
        <taxon>Basidiobolomycetes</taxon>
        <taxon>Basidiobolales</taxon>
        <taxon>Basidiobolaceae</taxon>
        <taxon>Basidiobolus</taxon>
    </lineage>
</organism>
<dbReference type="Pfam" id="PF13532">
    <property type="entry name" value="2OG-FeII_Oxy_2"/>
    <property type="match status" value="1"/>
</dbReference>
<sequence>MSDTWRKSPRKLVQTTITDSIKKKPRKADTTPITEKEALENDFEFPTTKDPIIRELHGGTGTLAYYPRYFTQAQADKYLKYLEENLSWKRYPITMFGKVIQQPRTIAYIGDKEYTYSGLTLGPTEWDPIVREISYQLEDTLRLPRDYFNFVLCNRYEHGEEYMGYHSDNEKPLGERPIIASTTFGQARPFFFKHKTDKNKKVEYNLEHGSTLIMSGLTQKYWKHALPKRPKANFKSRINLTFRKVVS</sequence>
<dbReference type="SUPFAM" id="SSF51197">
    <property type="entry name" value="Clavaminate synthase-like"/>
    <property type="match status" value="1"/>
</dbReference>
<dbReference type="InterPro" id="IPR005123">
    <property type="entry name" value="Oxoglu/Fe-dep_dioxygenase_dom"/>
</dbReference>
<evidence type="ECO:0000259" key="1">
    <source>
        <dbReference type="PROSITE" id="PS51471"/>
    </source>
</evidence>
<dbReference type="InterPro" id="IPR032852">
    <property type="entry name" value="ALKBH2"/>
</dbReference>
<gene>
    <name evidence="2" type="ORF">K7432_001241</name>
</gene>
<dbReference type="Gene3D" id="2.60.120.590">
    <property type="entry name" value="Alpha-ketoglutarate-dependent dioxygenase AlkB-like"/>
    <property type="match status" value="1"/>
</dbReference>
<protein>
    <recommendedName>
        <fullName evidence="1">Fe2OG dioxygenase domain-containing protein</fullName>
    </recommendedName>
</protein>
<feature type="domain" description="Fe2OG dioxygenase" evidence="1">
    <location>
        <begin position="147"/>
        <end position="246"/>
    </location>
</feature>
<evidence type="ECO:0000313" key="2">
    <source>
        <dbReference type="EMBL" id="KAK9728186.1"/>
    </source>
</evidence>
<proteinExistence type="predicted"/>
<dbReference type="PANTHER" id="PTHR31573:SF1">
    <property type="entry name" value="DNA OXIDATIVE DEMETHYLASE ALKBH2"/>
    <property type="match status" value="1"/>
</dbReference>
<dbReference type="PROSITE" id="PS51471">
    <property type="entry name" value="FE2OG_OXY"/>
    <property type="match status" value="1"/>
</dbReference>
<dbReference type="EMBL" id="JASJQH010006902">
    <property type="protein sequence ID" value="KAK9728186.1"/>
    <property type="molecule type" value="Genomic_DNA"/>
</dbReference>
<keyword evidence="3" id="KW-1185">Reference proteome</keyword>
<dbReference type="InterPro" id="IPR027450">
    <property type="entry name" value="AlkB-like"/>
</dbReference>
<evidence type="ECO:0000313" key="3">
    <source>
        <dbReference type="Proteomes" id="UP001479436"/>
    </source>
</evidence>